<dbReference type="Gene3D" id="2.30.130.30">
    <property type="entry name" value="Hypothetical protein"/>
    <property type="match status" value="1"/>
</dbReference>
<sequence length="98" mass="11602">MKILHLTLKKRWFDLIASGEKKFEYREDKPYWRKRLVDNGEGKVFDIVRFRNGYSKTAPIMDVEFKGISFTPDRWWTPKFGEEFTGNIIVISLGKVLA</sequence>
<accession>A0A6M3LMG1</accession>
<dbReference type="InterPro" id="IPR015947">
    <property type="entry name" value="PUA-like_sf"/>
</dbReference>
<dbReference type="InterPro" id="IPR007374">
    <property type="entry name" value="ASCH_domain"/>
</dbReference>
<gene>
    <name evidence="2" type="ORF">MM415B04921_0007</name>
</gene>
<reference evidence="2" key="1">
    <citation type="submission" date="2020-03" db="EMBL/GenBank/DDBJ databases">
        <title>The deep terrestrial virosphere.</title>
        <authorList>
            <person name="Holmfeldt K."/>
            <person name="Nilsson E."/>
            <person name="Simone D."/>
            <person name="Lopez-Fernandez M."/>
            <person name="Wu X."/>
            <person name="de Brujin I."/>
            <person name="Lundin D."/>
            <person name="Andersson A."/>
            <person name="Bertilsson S."/>
            <person name="Dopson M."/>
        </authorList>
    </citation>
    <scope>NUCLEOTIDE SEQUENCE</scope>
    <source>
        <strain evidence="2">MM415B04921</strain>
    </source>
</reference>
<name>A0A6M3LMG1_9ZZZZ</name>
<evidence type="ECO:0000259" key="1">
    <source>
        <dbReference type="Pfam" id="PF04266"/>
    </source>
</evidence>
<dbReference type="SUPFAM" id="SSF88697">
    <property type="entry name" value="PUA domain-like"/>
    <property type="match status" value="1"/>
</dbReference>
<organism evidence="2">
    <name type="scientific">viral metagenome</name>
    <dbReference type="NCBI Taxonomy" id="1070528"/>
    <lineage>
        <taxon>unclassified sequences</taxon>
        <taxon>metagenomes</taxon>
        <taxon>organismal metagenomes</taxon>
    </lineage>
</organism>
<protein>
    <recommendedName>
        <fullName evidence="1">ASCH domain-containing protein</fullName>
    </recommendedName>
</protein>
<dbReference type="AlphaFoldDB" id="A0A6M3LMG1"/>
<dbReference type="EMBL" id="MT143372">
    <property type="protein sequence ID" value="QJA96120.1"/>
    <property type="molecule type" value="Genomic_DNA"/>
</dbReference>
<proteinExistence type="predicted"/>
<feature type="domain" description="ASCH" evidence="1">
    <location>
        <begin position="6"/>
        <end position="43"/>
    </location>
</feature>
<dbReference type="Pfam" id="PF04266">
    <property type="entry name" value="ASCH"/>
    <property type="match status" value="1"/>
</dbReference>
<evidence type="ECO:0000313" key="2">
    <source>
        <dbReference type="EMBL" id="QJA96120.1"/>
    </source>
</evidence>